<dbReference type="InterPro" id="IPR025110">
    <property type="entry name" value="AMP-bd_C"/>
</dbReference>
<feature type="domain" description="AMP-dependent synthetase/ligase" evidence="1">
    <location>
        <begin position="19"/>
        <end position="372"/>
    </location>
</feature>
<reference evidence="3 4" key="1">
    <citation type="submission" date="2016-10" db="EMBL/GenBank/DDBJ databases">
        <authorList>
            <person name="de Groot N.N."/>
        </authorList>
    </citation>
    <scope>NUCLEOTIDE SEQUENCE [LARGE SCALE GENOMIC DNA]</scope>
    <source>
        <strain evidence="3 4">DSM 17890</strain>
    </source>
</reference>
<evidence type="ECO:0000313" key="4">
    <source>
        <dbReference type="Proteomes" id="UP000199118"/>
    </source>
</evidence>
<feature type="domain" description="AMP-binding enzyme C-terminal" evidence="2">
    <location>
        <begin position="430"/>
        <end position="505"/>
    </location>
</feature>
<dbReference type="STRING" id="356660.SAMN05444336_10883"/>
<evidence type="ECO:0000313" key="3">
    <source>
        <dbReference type="EMBL" id="SDX67902.1"/>
    </source>
</evidence>
<dbReference type="Gene3D" id="3.30.300.30">
    <property type="match status" value="1"/>
</dbReference>
<keyword evidence="3" id="KW-0436">Ligase</keyword>
<dbReference type="GO" id="GO:0016878">
    <property type="term" value="F:acid-thiol ligase activity"/>
    <property type="evidence" value="ECO:0007669"/>
    <property type="project" value="UniProtKB-ARBA"/>
</dbReference>
<dbReference type="InterPro" id="IPR020845">
    <property type="entry name" value="AMP-binding_CS"/>
</dbReference>
<dbReference type="AlphaFoldDB" id="A0A1H3DN08"/>
<dbReference type="OrthoDB" id="7315605at2"/>
<gene>
    <name evidence="3" type="ORF">SAMN05444336_10883</name>
</gene>
<dbReference type="Proteomes" id="UP000199118">
    <property type="component" value="Unassembled WGS sequence"/>
</dbReference>
<dbReference type="InterPro" id="IPR050237">
    <property type="entry name" value="ATP-dep_AMP-bd_enzyme"/>
</dbReference>
<dbReference type="InterPro" id="IPR000873">
    <property type="entry name" value="AMP-dep_synth/lig_dom"/>
</dbReference>
<dbReference type="EMBL" id="FNMZ01000008">
    <property type="protein sequence ID" value="SDX67902.1"/>
    <property type="molecule type" value="Genomic_DNA"/>
</dbReference>
<sequence>MVERRDAALSAPCVLREALERRAGAEPDAVCAVFEDGAVWTCAGALRKIRRAAAGLQRLGVRQDDRVLVMMPNGETGLLAMFAANYIGAVSAPVNTAYRGGLLAHVVGDAGAVVAVVHPALLDRLTTETRGGLEKIIVAGEAPAGVTVPGAALFDLSVFDADEDPAPPPRPIAAWDVQSIIYTSGTTGPSKGVLATYMQAYTATCPETWSFSRPDDRHLLHMPIFHIGGAFLAHMALCSGGSIAVVESFRTDDFWDVIRRLEVTNAFLLGAMATFLLKRPPAPDDREHRLRVAAIVPLGQSGPAFHERFGCDVHTLFNMTEICSPLISGPNPAKPGICGRPRPGVEIRLVDSHDIEVPDGTPGEMMLRADQVWAITPGYHNRPEATVAAWRNGWFHTGDVFVKDADGDFRFVDRIKDAIRRRGENISSYEVEVEILAHPDVREAAVVAVPSEHGEDEVLAVIAPVAGRALEPEALIAFLRPRLAHFMIPRFVRVLDALPKTPTEKVEKHRLRAEGLTPDCWDREAAGIVIRRDRLAPPRSPQ</sequence>
<organism evidence="3 4">
    <name type="scientific">Albimonas donghaensis</name>
    <dbReference type="NCBI Taxonomy" id="356660"/>
    <lineage>
        <taxon>Bacteria</taxon>
        <taxon>Pseudomonadati</taxon>
        <taxon>Pseudomonadota</taxon>
        <taxon>Alphaproteobacteria</taxon>
        <taxon>Rhodobacterales</taxon>
        <taxon>Paracoccaceae</taxon>
        <taxon>Albimonas</taxon>
    </lineage>
</organism>
<dbReference type="SUPFAM" id="SSF56801">
    <property type="entry name" value="Acetyl-CoA synthetase-like"/>
    <property type="match status" value="1"/>
</dbReference>
<accession>A0A1H3DN08</accession>
<keyword evidence="4" id="KW-1185">Reference proteome</keyword>
<dbReference type="InterPro" id="IPR042099">
    <property type="entry name" value="ANL_N_sf"/>
</dbReference>
<evidence type="ECO:0000259" key="1">
    <source>
        <dbReference type="Pfam" id="PF00501"/>
    </source>
</evidence>
<evidence type="ECO:0000259" key="2">
    <source>
        <dbReference type="Pfam" id="PF13193"/>
    </source>
</evidence>
<proteinExistence type="predicted"/>
<dbReference type="PANTHER" id="PTHR43767">
    <property type="entry name" value="LONG-CHAIN-FATTY-ACID--COA LIGASE"/>
    <property type="match status" value="1"/>
</dbReference>
<dbReference type="RefSeq" id="WP_092684182.1">
    <property type="nucleotide sequence ID" value="NZ_FNMZ01000008.1"/>
</dbReference>
<dbReference type="InterPro" id="IPR045851">
    <property type="entry name" value="AMP-bd_C_sf"/>
</dbReference>
<dbReference type="PANTHER" id="PTHR43767:SF1">
    <property type="entry name" value="NONRIBOSOMAL PEPTIDE SYNTHASE PES1 (EUROFUNG)-RELATED"/>
    <property type="match status" value="1"/>
</dbReference>
<name>A0A1H3DN08_9RHOB</name>
<dbReference type="PROSITE" id="PS00455">
    <property type="entry name" value="AMP_BINDING"/>
    <property type="match status" value="1"/>
</dbReference>
<dbReference type="Pfam" id="PF13193">
    <property type="entry name" value="AMP-binding_C"/>
    <property type="match status" value="1"/>
</dbReference>
<dbReference type="Pfam" id="PF00501">
    <property type="entry name" value="AMP-binding"/>
    <property type="match status" value="1"/>
</dbReference>
<protein>
    <submittedName>
        <fullName evidence="3">Crotonobetaine/carnitine-CoA ligase</fullName>
    </submittedName>
</protein>
<dbReference type="Gene3D" id="3.40.50.12780">
    <property type="entry name" value="N-terminal domain of ligase-like"/>
    <property type="match status" value="1"/>
</dbReference>